<name>A0AAW4G121_GORRU</name>
<protein>
    <submittedName>
        <fullName evidence="6">Acyl-CoA/acyl-ACP dehydrogenase</fullName>
    </submittedName>
</protein>
<keyword evidence="2" id="KW-0285">Flavoprotein</keyword>
<comment type="similarity">
    <text evidence="1">Belongs to the acyl-CoA dehydrogenase family.</text>
</comment>
<organism evidence="6 7">
    <name type="scientific">Gordonia rubripertincta</name>
    <name type="common">Rhodococcus corallinus</name>
    <dbReference type="NCBI Taxonomy" id="36822"/>
    <lineage>
        <taxon>Bacteria</taxon>
        <taxon>Bacillati</taxon>
        <taxon>Actinomycetota</taxon>
        <taxon>Actinomycetes</taxon>
        <taxon>Mycobacteriales</taxon>
        <taxon>Gordoniaceae</taxon>
        <taxon>Gordonia</taxon>
    </lineage>
</organism>
<proteinExistence type="inferred from homology"/>
<dbReference type="PANTHER" id="PTHR43884">
    <property type="entry name" value="ACYL-COA DEHYDROGENASE"/>
    <property type="match status" value="1"/>
</dbReference>
<keyword evidence="3" id="KW-0274">FAD</keyword>
<dbReference type="Proteomes" id="UP001195196">
    <property type="component" value="Unassembled WGS sequence"/>
</dbReference>
<dbReference type="InterPro" id="IPR009075">
    <property type="entry name" value="AcylCo_DH/oxidase_C"/>
</dbReference>
<evidence type="ECO:0000313" key="6">
    <source>
        <dbReference type="EMBL" id="MBM7276963.1"/>
    </source>
</evidence>
<dbReference type="Pfam" id="PF00441">
    <property type="entry name" value="Acyl-CoA_dh_1"/>
    <property type="match status" value="1"/>
</dbReference>
<reference evidence="6" key="1">
    <citation type="submission" date="2021-02" db="EMBL/GenBank/DDBJ databases">
        <title>Taxonomy, biology and ecology of Rhodococcus bacteria occurring in California pistachio and other woody hosts as revealed by genome sequence analyses.</title>
        <authorList>
            <person name="Riely B."/>
            <person name="Gai Y."/>
        </authorList>
    </citation>
    <scope>NUCLEOTIDE SEQUENCE</scope>
    <source>
        <strain evidence="6">BP-295</strain>
    </source>
</reference>
<dbReference type="PANTHER" id="PTHR43884:SF20">
    <property type="entry name" value="ACYL-COA DEHYDROGENASE FADE28"/>
    <property type="match status" value="1"/>
</dbReference>
<evidence type="ECO:0000256" key="3">
    <source>
        <dbReference type="ARBA" id="ARBA00022827"/>
    </source>
</evidence>
<evidence type="ECO:0000313" key="7">
    <source>
        <dbReference type="Proteomes" id="UP001195196"/>
    </source>
</evidence>
<keyword evidence="4" id="KW-0560">Oxidoreductase</keyword>
<dbReference type="EMBL" id="JAFFGU010000001">
    <property type="protein sequence ID" value="MBM7276963.1"/>
    <property type="molecule type" value="Genomic_DNA"/>
</dbReference>
<feature type="domain" description="Acyl-CoA dehydrogenase/oxidase C-terminal" evidence="5">
    <location>
        <begin position="214"/>
        <end position="331"/>
    </location>
</feature>
<evidence type="ECO:0000256" key="4">
    <source>
        <dbReference type="ARBA" id="ARBA00023002"/>
    </source>
</evidence>
<dbReference type="Gene3D" id="1.20.140.10">
    <property type="entry name" value="Butyryl-CoA Dehydrogenase, subunit A, domain 3"/>
    <property type="match status" value="1"/>
</dbReference>
<gene>
    <name evidence="6" type="ORF">JTZ10_04255</name>
</gene>
<dbReference type="SUPFAM" id="SSF47203">
    <property type="entry name" value="Acyl-CoA dehydrogenase C-terminal domain-like"/>
    <property type="match status" value="1"/>
</dbReference>
<evidence type="ECO:0000259" key="5">
    <source>
        <dbReference type="Pfam" id="PF00441"/>
    </source>
</evidence>
<accession>A0AAW4G121</accession>
<comment type="caution">
    <text evidence="6">The sequence shown here is derived from an EMBL/GenBank/DDBJ whole genome shotgun (WGS) entry which is preliminary data.</text>
</comment>
<dbReference type="GO" id="GO:0003995">
    <property type="term" value="F:acyl-CoA dehydrogenase activity"/>
    <property type="evidence" value="ECO:0007669"/>
    <property type="project" value="TreeGrafter"/>
</dbReference>
<sequence length="359" mass="37950">MELAWGEDFDVLADVSKSVFARYSPLEDRTNNVPFADQVAQFAELGWLQLGDPSGVDPDSPSLSTIAGIFVEMGRALAATPLIDLMTTRDAALLIDTAESADLAKRIGNGDTAVISVFPSADWGMSVSFDDGVLNGVAPAVEHADHAHGFLVHAGGAENVVVYVESGPSIGVEAMPNMGGHPMFEVTFDNVPVLGDVLARGRAADRVVEVAAQRAAVLRAAQVYGAGLRLLDMTVLYARTRHQFGGPIGRFQAVQYLCTDIAVAAHLTSIHARAAAAALDAGLDPQPHLGLMSKQAAKAALEIVHSAHEVHAGIGYMVESNVHLFTDAAKRWQFDFGSAADNDAQIVAALDRIYAGDLR</sequence>
<dbReference type="InterPro" id="IPR036250">
    <property type="entry name" value="AcylCo_DH-like_C"/>
</dbReference>
<dbReference type="RefSeq" id="WP_204717453.1">
    <property type="nucleotide sequence ID" value="NZ_JAFFGU010000001.1"/>
</dbReference>
<dbReference type="AlphaFoldDB" id="A0AAW4G121"/>
<dbReference type="InterPro" id="IPR009100">
    <property type="entry name" value="AcylCoA_DH/oxidase_NM_dom_sf"/>
</dbReference>
<evidence type="ECO:0000256" key="1">
    <source>
        <dbReference type="ARBA" id="ARBA00009347"/>
    </source>
</evidence>
<dbReference type="SUPFAM" id="SSF56645">
    <property type="entry name" value="Acyl-CoA dehydrogenase NM domain-like"/>
    <property type="match status" value="1"/>
</dbReference>
<evidence type="ECO:0000256" key="2">
    <source>
        <dbReference type="ARBA" id="ARBA00022630"/>
    </source>
</evidence>